<feature type="domain" description="HTH dtxR-type" evidence="12">
    <location>
        <begin position="1"/>
        <end position="62"/>
    </location>
</feature>
<keyword evidence="5" id="KW-0678">Repressor</keyword>
<protein>
    <recommendedName>
        <fullName evidence="11">Manganese transport regulator</fullName>
    </recommendedName>
</protein>
<accession>A0A075SKW7</accession>
<dbReference type="Pfam" id="PF04023">
    <property type="entry name" value="FeoA"/>
    <property type="match status" value="1"/>
</dbReference>
<evidence type="ECO:0000256" key="9">
    <source>
        <dbReference type="ARBA" id="ARBA00023163"/>
    </source>
</evidence>
<dbReference type="InterPro" id="IPR022689">
    <property type="entry name" value="Iron_dep_repressor"/>
</dbReference>
<comment type="subunit">
    <text evidence="3">Homodimer.</text>
</comment>
<evidence type="ECO:0000259" key="12">
    <source>
        <dbReference type="PROSITE" id="PS50944"/>
    </source>
</evidence>
<dbReference type="Pfam" id="PF01325">
    <property type="entry name" value="Fe_dep_repress"/>
    <property type="match status" value="1"/>
</dbReference>
<evidence type="ECO:0000256" key="5">
    <source>
        <dbReference type="ARBA" id="ARBA00022491"/>
    </source>
</evidence>
<dbReference type="InterPro" id="IPR001367">
    <property type="entry name" value="Fe_dep_repressor"/>
</dbReference>
<dbReference type="SUPFAM" id="SSF47979">
    <property type="entry name" value="Iron-dependent repressor protein, dimerization domain"/>
    <property type="match status" value="1"/>
</dbReference>
<dbReference type="GO" id="GO:0046983">
    <property type="term" value="F:protein dimerization activity"/>
    <property type="evidence" value="ECO:0007669"/>
    <property type="project" value="InterPro"/>
</dbReference>
<dbReference type="SMART" id="SM00899">
    <property type="entry name" value="FeoA"/>
    <property type="match status" value="1"/>
</dbReference>
<dbReference type="InterPro" id="IPR050536">
    <property type="entry name" value="DtxR_MntR_Metal-Reg"/>
</dbReference>
<dbReference type="Gene3D" id="2.30.30.90">
    <property type="match status" value="1"/>
</dbReference>
<keyword evidence="9" id="KW-0804">Transcription</keyword>
<dbReference type="InterPro" id="IPR022687">
    <property type="entry name" value="HTH_DTXR"/>
</dbReference>
<keyword evidence="6" id="KW-0805">Transcription regulation</keyword>
<dbReference type="InterPro" id="IPR036390">
    <property type="entry name" value="WH_DNA-bd_sf"/>
</dbReference>
<dbReference type="SMR" id="A0A075SKW7"/>
<comment type="subcellular location">
    <subcellularLocation>
        <location evidence="1">Cytoplasm</location>
    </subcellularLocation>
</comment>
<evidence type="ECO:0000256" key="1">
    <source>
        <dbReference type="ARBA" id="ARBA00004496"/>
    </source>
</evidence>
<gene>
    <name evidence="13" type="ORF">ID09_10880</name>
</gene>
<evidence type="ECO:0000313" key="14">
    <source>
        <dbReference type="Proteomes" id="UP000028185"/>
    </source>
</evidence>
<evidence type="ECO:0000256" key="11">
    <source>
        <dbReference type="ARBA" id="ARBA00032593"/>
    </source>
</evidence>
<sequence>MTPNKEDYLKCIYELGQLDQKITNKLIAEKMAFSAPAVSEMLKKMVAEELISKDAKAGYLLSQTALEMVASLYRKHRLIEVFLVEQLGYSPEEVHEEAEILEHTVSDHFINRLDLLLEQPQTCPHGGSIPQAGQPLIERYQTRLSQLTETGNYQLVRIHDFYQLLQYLEQHELAVGDLLTVTAFDQFAQTITIQYKDKELAVPTAIAQQLFIEKSNRPA</sequence>
<dbReference type="AlphaFoldDB" id="A0A075SKW7"/>
<dbReference type="GO" id="GO:0003700">
    <property type="term" value="F:DNA-binding transcription factor activity"/>
    <property type="evidence" value="ECO:0007669"/>
    <property type="project" value="InterPro"/>
</dbReference>
<organism evidence="13 14">
    <name type="scientific">Streptococcus suis 6407</name>
    <dbReference type="NCBI Taxonomy" id="1214179"/>
    <lineage>
        <taxon>Bacteria</taxon>
        <taxon>Bacillati</taxon>
        <taxon>Bacillota</taxon>
        <taxon>Bacilli</taxon>
        <taxon>Lactobacillales</taxon>
        <taxon>Streptococcaceae</taxon>
        <taxon>Streptococcus</taxon>
    </lineage>
</organism>
<dbReference type="SUPFAM" id="SSF46785">
    <property type="entry name" value="Winged helix' DNA-binding domain"/>
    <property type="match status" value="1"/>
</dbReference>
<keyword evidence="7" id="KW-0238">DNA-binding</keyword>
<dbReference type="HOGENOM" id="CLU_069532_0_2_9"/>
<dbReference type="InterPro" id="IPR036388">
    <property type="entry name" value="WH-like_DNA-bd_sf"/>
</dbReference>
<dbReference type="PANTHER" id="PTHR33238:SF11">
    <property type="entry name" value="TRANSCRIPTIONAL REGULATOR MNTR"/>
    <property type="match status" value="1"/>
</dbReference>
<dbReference type="GO" id="GO:0003677">
    <property type="term" value="F:DNA binding"/>
    <property type="evidence" value="ECO:0007669"/>
    <property type="project" value="UniProtKB-KW"/>
</dbReference>
<keyword evidence="8" id="KW-0010">Activator</keyword>
<evidence type="ECO:0000313" key="13">
    <source>
        <dbReference type="EMBL" id="AIG44498.1"/>
    </source>
</evidence>
<dbReference type="PANTHER" id="PTHR33238">
    <property type="entry name" value="IRON (METAL) DEPENDENT REPRESSOR, DTXR FAMILY"/>
    <property type="match status" value="1"/>
</dbReference>
<evidence type="ECO:0000256" key="10">
    <source>
        <dbReference type="ARBA" id="ARBA00023211"/>
    </source>
</evidence>
<dbReference type="InterPro" id="IPR007167">
    <property type="entry name" value="Fe-transptr_FeoA-like"/>
</dbReference>
<dbReference type="Proteomes" id="UP000028185">
    <property type="component" value="Chromosome"/>
</dbReference>
<comment type="similarity">
    <text evidence="2">Belongs to the DtxR/MntR family.</text>
</comment>
<proteinExistence type="inferred from homology"/>
<dbReference type="Pfam" id="PF02742">
    <property type="entry name" value="Fe_dep_repr_C"/>
    <property type="match status" value="1"/>
</dbReference>
<evidence type="ECO:0000256" key="7">
    <source>
        <dbReference type="ARBA" id="ARBA00023125"/>
    </source>
</evidence>
<dbReference type="SMART" id="SM00529">
    <property type="entry name" value="HTH_DTXR"/>
    <property type="match status" value="1"/>
</dbReference>
<name>A0A075SKW7_STRSU</name>
<dbReference type="InterPro" id="IPR038157">
    <property type="entry name" value="FeoA_core_dom"/>
</dbReference>
<dbReference type="GeneID" id="8154869"/>
<dbReference type="PATRIC" id="fig|1214179.4.peg.2168"/>
<evidence type="ECO:0000256" key="3">
    <source>
        <dbReference type="ARBA" id="ARBA00011738"/>
    </source>
</evidence>
<dbReference type="GO" id="GO:0005737">
    <property type="term" value="C:cytoplasm"/>
    <property type="evidence" value="ECO:0007669"/>
    <property type="project" value="UniProtKB-SubCell"/>
</dbReference>
<dbReference type="InterPro" id="IPR036421">
    <property type="entry name" value="Fe_dep_repressor_sf"/>
</dbReference>
<reference evidence="13 14" key="1">
    <citation type="journal article" date="2014" name="Genome Announc.">
        <title>Whole-Genome Sequence of Streptococcus suis Serotype 4 Reference Strain 6407.</title>
        <authorList>
            <person name="Wang K."/>
            <person name="Chen J."/>
            <person name="Yao H."/>
            <person name="Lu C."/>
        </authorList>
    </citation>
    <scope>NUCLEOTIDE SEQUENCE [LARGE SCALE GENOMIC DNA]</scope>
    <source>
        <strain evidence="13">6407</strain>
    </source>
</reference>
<dbReference type="PROSITE" id="PS50944">
    <property type="entry name" value="HTH_DTXR"/>
    <property type="match status" value="1"/>
</dbReference>
<keyword evidence="10" id="KW-0464">Manganese</keyword>
<evidence type="ECO:0000256" key="4">
    <source>
        <dbReference type="ARBA" id="ARBA00022490"/>
    </source>
</evidence>
<evidence type="ECO:0000256" key="8">
    <source>
        <dbReference type="ARBA" id="ARBA00023159"/>
    </source>
</evidence>
<keyword evidence="4" id="KW-0963">Cytoplasm</keyword>
<dbReference type="GO" id="GO:0046914">
    <property type="term" value="F:transition metal ion binding"/>
    <property type="evidence" value="ECO:0007669"/>
    <property type="project" value="InterPro"/>
</dbReference>
<evidence type="ECO:0000256" key="2">
    <source>
        <dbReference type="ARBA" id="ARBA00007871"/>
    </source>
</evidence>
<dbReference type="RefSeq" id="WP_012027964.1">
    <property type="nucleotide sequence ID" value="NZ_ALLE01000018.1"/>
</dbReference>
<dbReference type="EMBL" id="CP008921">
    <property type="protein sequence ID" value="AIG44498.1"/>
    <property type="molecule type" value="Genomic_DNA"/>
</dbReference>
<dbReference type="Gene3D" id="1.10.10.10">
    <property type="entry name" value="Winged helix-like DNA-binding domain superfamily/Winged helix DNA-binding domain"/>
    <property type="match status" value="1"/>
</dbReference>
<evidence type="ECO:0000256" key="6">
    <source>
        <dbReference type="ARBA" id="ARBA00023015"/>
    </source>
</evidence>